<evidence type="ECO:0008006" key="9">
    <source>
        <dbReference type="Google" id="ProtNLM"/>
    </source>
</evidence>
<reference evidence="8" key="2">
    <citation type="submission" date="2015-01" db="EMBL/GenBank/DDBJ databases">
        <title>Evolutionary Origins and Diversification of the Mycorrhizal Mutualists.</title>
        <authorList>
            <consortium name="DOE Joint Genome Institute"/>
            <consortium name="Mycorrhizal Genomics Consortium"/>
            <person name="Kohler A."/>
            <person name="Kuo A."/>
            <person name="Nagy L.G."/>
            <person name="Floudas D."/>
            <person name="Copeland A."/>
            <person name="Barry K.W."/>
            <person name="Cichocki N."/>
            <person name="Veneault-Fourrey C."/>
            <person name="LaButti K."/>
            <person name="Lindquist E.A."/>
            <person name="Lipzen A."/>
            <person name="Lundell T."/>
            <person name="Morin E."/>
            <person name="Murat C."/>
            <person name="Riley R."/>
            <person name="Ohm R."/>
            <person name="Sun H."/>
            <person name="Tunlid A."/>
            <person name="Henrissat B."/>
            <person name="Grigoriev I.V."/>
            <person name="Hibbett D.S."/>
            <person name="Martin F."/>
        </authorList>
    </citation>
    <scope>NUCLEOTIDE SEQUENCE [LARGE SCALE GENOMIC DNA]</scope>
    <source>
        <strain evidence="8">Zn</strain>
    </source>
</reference>
<keyword evidence="3 6" id="KW-0812">Transmembrane</keyword>
<evidence type="ECO:0000256" key="2">
    <source>
        <dbReference type="ARBA" id="ARBA00005587"/>
    </source>
</evidence>
<keyword evidence="5 6" id="KW-0472">Membrane</keyword>
<evidence type="ECO:0000256" key="6">
    <source>
        <dbReference type="SAM" id="Phobius"/>
    </source>
</evidence>
<feature type="non-terminal residue" evidence="7">
    <location>
        <position position="280"/>
    </location>
</feature>
<reference evidence="7 8" key="1">
    <citation type="submission" date="2014-04" db="EMBL/GenBank/DDBJ databases">
        <authorList>
            <consortium name="DOE Joint Genome Institute"/>
            <person name="Kuo A."/>
            <person name="Martino E."/>
            <person name="Perotto S."/>
            <person name="Kohler A."/>
            <person name="Nagy L.G."/>
            <person name="Floudas D."/>
            <person name="Copeland A."/>
            <person name="Barry K.W."/>
            <person name="Cichocki N."/>
            <person name="Veneault-Fourrey C."/>
            <person name="LaButti K."/>
            <person name="Lindquist E.A."/>
            <person name="Lipzen A."/>
            <person name="Lundell T."/>
            <person name="Morin E."/>
            <person name="Murat C."/>
            <person name="Sun H."/>
            <person name="Tunlid A."/>
            <person name="Henrissat B."/>
            <person name="Grigoriev I.V."/>
            <person name="Hibbett D.S."/>
            <person name="Martin F."/>
            <person name="Nordberg H.P."/>
            <person name="Cantor M.N."/>
            <person name="Hua S.X."/>
        </authorList>
    </citation>
    <scope>NUCLEOTIDE SEQUENCE [LARGE SCALE GENOMIC DNA]</scope>
    <source>
        <strain evidence="7 8">Zn</strain>
    </source>
</reference>
<accession>A0A0C3GU16</accession>
<feature type="non-terminal residue" evidence="7">
    <location>
        <position position="1"/>
    </location>
</feature>
<dbReference type="Pfam" id="PF01184">
    <property type="entry name" value="Gpr1_Fun34_YaaH"/>
    <property type="match status" value="1"/>
</dbReference>
<evidence type="ECO:0000256" key="4">
    <source>
        <dbReference type="ARBA" id="ARBA00022989"/>
    </source>
</evidence>
<keyword evidence="4 6" id="KW-1133">Transmembrane helix</keyword>
<dbReference type="GO" id="GO:0005886">
    <property type="term" value="C:plasma membrane"/>
    <property type="evidence" value="ECO:0007669"/>
    <property type="project" value="TreeGrafter"/>
</dbReference>
<dbReference type="STRING" id="913774.A0A0C3GU16"/>
<organism evidence="7 8">
    <name type="scientific">Oidiodendron maius (strain Zn)</name>
    <dbReference type="NCBI Taxonomy" id="913774"/>
    <lineage>
        <taxon>Eukaryota</taxon>
        <taxon>Fungi</taxon>
        <taxon>Dikarya</taxon>
        <taxon>Ascomycota</taxon>
        <taxon>Pezizomycotina</taxon>
        <taxon>Leotiomycetes</taxon>
        <taxon>Leotiomycetes incertae sedis</taxon>
        <taxon>Myxotrichaceae</taxon>
        <taxon>Oidiodendron</taxon>
    </lineage>
</organism>
<dbReference type="InParanoid" id="A0A0C3GU16"/>
<dbReference type="PANTHER" id="PTHR31123">
    <property type="entry name" value="ACCUMULATION OF DYADS PROTEIN 2-RELATED"/>
    <property type="match status" value="1"/>
</dbReference>
<sequence length="280" mass="30184">DVEAYQQEQLQRHATAHSVAIPLDVFEKMYLTPQNSVKGDLRKTFGNPTPLIMIGFLLAGSPLACSLMGWQGAGGGGAATIGVFYFCGGMLQIIGSVMEWILGNTFPFVVFGTYGAFWLSLAATLQPSYNAVGAYTNGASNPAVGEAEFLASFGEDLSCPMYLHADTYNLAFFLLFMSIASAMFFVCSLRTNIVFVFIFLLLTTTFALLAAAYWVLAQGKTALGARIETAAGACAFTFCMAGWYILFAQMLLTLDFPFTLPIGDLSDRLIQAASKKKKSA</sequence>
<feature type="transmembrane region" description="Helical" evidence="6">
    <location>
        <begin position="106"/>
        <end position="125"/>
    </location>
</feature>
<evidence type="ECO:0000256" key="5">
    <source>
        <dbReference type="ARBA" id="ARBA00023136"/>
    </source>
</evidence>
<protein>
    <recommendedName>
        <fullName evidence="9">GPR1/FUN34/YaaH-class plasma membrane protein</fullName>
    </recommendedName>
</protein>
<evidence type="ECO:0000256" key="1">
    <source>
        <dbReference type="ARBA" id="ARBA00004141"/>
    </source>
</evidence>
<dbReference type="InterPro" id="IPR000791">
    <property type="entry name" value="Gpr1/Fun34/SatP-like"/>
</dbReference>
<name>A0A0C3GU16_OIDMZ</name>
<comment type="subcellular location">
    <subcellularLocation>
        <location evidence="1">Membrane</location>
        <topology evidence="1">Multi-pass membrane protein</topology>
    </subcellularLocation>
</comment>
<dbReference type="EMBL" id="KN832892">
    <property type="protein sequence ID" value="KIM93886.1"/>
    <property type="molecule type" value="Genomic_DNA"/>
</dbReference>
<proteinExistence type="inferred from homology"/>
<dbReference type="HOGENOM" id="CLU_051062_4_0_1"/>
<comment type="similarity">
    <text evidence="2">Belongs to the acetate uptake transporter (AceTr) (TC 2.A.96) family.</text>
</comment>
<keyword evidence="8" id="KW-1185">Reference proteome</keyword>
<evidence type="ECO:0000256" key="3">
    <source>
        <dbReference type="ARBA" id="ARBA00022692"/>
    </source>
</evidence>
<dbReference type="GO" id="GO:0015123">
    <property type="term" value="F:acetate transmembrane transporter activity"/>
    <property type="evidence" value="ECO:0007669"/>
    <property type="project" value="TreeGrafter"/>
</dbReference>
<dbReference type="InterPro" id="IPR051633">
    <property type="entry name" value="AceTr"/>
</dbReference>
<feature type="transmembrane region" description="Helical" evidence="6">
    <location>
        <begin position="229"/>
        <end position="247"/>
    </location>
</feature>
<evidence type="ECO:0000313" key="8">
    <source>
        <dbReference type="Proteomes" id="UP000054321"/>
    </source>
</evidence>
<dbReference type="PANTHER" id="PTHR31123:SF4">
    <property type="entry name" value="PROTEIN ALCS"/>
    <property type="match status" value="1"/>
</dbReference>
<evidence type="ECO:0000313" key="7">
    <source>
        <dbReference type="EMBL" id="KIM93886.1"/>
    </source>
</evidence>
<feature type="transmembrane region" description="Helical" evidence="6">
    <location>
        <begin position="51"/>
        <end position="70"/>
    </location>
</feature>
<dbReference type="AlphaFoldDB" id="A0A0C3GU16"/>
<feature type="transmembrane region" description="Helical" evidence="6">
    <location>
        <begin position="193"/>
        <end position="217"/>
    </location>
</feature>
<feature type="transmembrane region" description="Helical" evidence="6">
    <location>
        <begin position="167"/>
        <end position="186"/>
    </location>
</feature>
<gene>
    <name evidence="7" type="ORF">OIDMADRAFT_67436</name>
</gene>
<dbReference type="Proteomes" id="UP000054321">
    <property type="component" value="Unassembled WGS sequence"/>
</dbReference>
<feature type="transmembrane region" description="Helical" evidence="6">
    <location>
        <begin position="76"/>
        <end position="94"/>
    </location>
</feature>
<dbReference type="OrthoDB" id="3648309at2759"/>